<dbReference type="PANTHER" id="PTHR34391:SF2">
    <property type="entry name" value="TRP C-TERMINAL DOMAIN-CONTAINING PROTEIN"/>
    <property type="match status" value="1"/>
</dbReference>
<evidence type="ECO:0000256" key="1">
    <source>
        <dbReference type="SAM" id="Phobius"/>
    </source>
</evidence>
<reference evidence="2" key="1">
    <citation type="submission" date="2022-08" db="EMBL/GenBank/DDBJ databases">
        <authorList>
            <consortium name="DOE Joint Genome Institute"/>
            <person name="Min B."/>
            <person name="Riley R."/>
            <person name="Sierra-Patev S."/>
            <person name="Naranjo-Ortiz M."/>
            <person name="Looney B."/>
            <person name="Konkel Z."/>
            <person name="Slot J.C."/>
            <person name="Sakamoto Y."/>
            <person name="Steenwyk J.L."/>
            <person name="Rokas A."/>
            <person name="Carro J."/>
            <person name="Camarero S."/>
            <person name="Ferreira P."/>
            <person name="Molpeceres G."/>
            <person name="Ruiz-Duenas F.J."/>
            <person name="Serrano A."/>
            <person name="Henrissat B."/>
            <person name="Drula E."/>
            <person name="Hughes K.W."/>
            <person name="Mata J.L."/>
            <person name="Ishikawa N.K."/>
            <person name="Vargas-Isla R."/>
            <person name="Ushijima S."/>
            <person name="Smith C.A."/>
            <person name="Ahrendt S."/>
            <person name="Andreopoulos W."/>
            <person name="He G."/>
            <person name="Labutti K."/>
            <person name="Lipzen A."/>
            <person name="Ng V."/>
            <person name="Sandor L."/>
            <person name="Barry K."/>
            <person name="Martinez A.T."/>
            <person name="Xiao Y."/>
            <person name="Gibbons J.G."/>
            <person name="Terashima K."/>
            <person name="Hibbett D.S."/>
            <person name="Grigoriev I.V."/>
        </authorList>
    </citation>
    <scope>NUCLEOTIDE SEQUENCE</scope>
    <source>
        <strain evidence="2">TFB9207</strain>
    </source>
</reference>
<feature type="transmembrane region" description="Helical" evidence="1">
    <location>
        <begin position="187"/>
        <end position="205"/>
    </location>
</feature>
<name>A0AA38PGU3_9AGAR</name>
<feature type="transmembrane region" description="Helical" evidence="1">
    <location>
        <begin position="385"/>
        <end position="405"/>
    </location>
</feature>
<protein>
    <submittedName>
        <fullName evidence="2">Uncharacterized protein</fullName>
    </submittedName>
</protein>
<evidence type="ECO:0000313" key="3">
    <source>
        <dbReference type="Proteomes" id="UP001163846"/>
    </source>
</evidence>
<keyword evidence="1" id="KW-0812">Transmembrane</keyword>
<evidence type="ECO:0000313" key="2">
    <source>
        <dbReference type="EMBL" id="KAJ3842471.1"/>
    </source>
</evidence>
<feature type="transmembrane region" description="Helical" evidence="1">
    <location>
        <begin position="411"/>
        <end position="441"/>
    </location>
</feature>
<dbReference type="EMBL" id="MU806004">
    <property type="protein sequence ID" value="KAJ3842471.1"/>
    <property type="molecule type" value="Genomic_DNA"/>
</dbReference>
<proteinExistence type="predicted"/>
<comment type="caution">
    <text evidence="2">The sequence shown here is derived from an EMBL/GenBank/DDBJ whole genome shotgun (WGS) entry which is preliminary data.</text>
</comment>
<feature type="transmembrane region" description="Helical" evidence="1">
    <location>
        <begin position="358"/>
        <end position="378"/>
    </location>
</feature>
<accession>A0AA38PGU3</accession>
<keyword evidence="1" id="KW-1133">Transmembrane helix</keyword>
<keyword evidence="3" id="KW-1185">Reference proteome</keyword>
<dbReference type="AlphaFoldDB" id="A0AA38PGU3"/>
<organism evidence="2 3">
    <name type="scientific">Lentinula raphanica</name>
    <dbReference type="NCBI Taxonomy" id="153919"/>
    <lineage>
        <taxon>Eukaryota</taxon>
        <taxon>Fungi</taxon>
        <taxon>Dikarya</taxon>
        <taxon>Basidiomycota</taxon>
        <taxon>Agaricomycotina</taxon>
        <taxon>Agaricomycetes</taxon>
        <taxon>Agaricomycetidae</taxon>
        <taxon>Agaricales</taxon>
        <taxon>Marasmiineae</taxon>
        <taxon>Omphalotaceae</taxon>
        <taxon>Lentinula</taxon>
    </lineage>
</organism>
<dbReference type="InterPro" id="IPR040410">
    <property type="entry name" value="UPF0658_Golgi"/>
</dbReference>
<feature type="transmembrane region" description="Helical" evidence="1">
    <location>
        <begin position="312"/>
        <end position="338"/>
    </location>
</feature>
<gene>
    <name evidence="2" type="ORF">F5878DRAFT_607554</name>
</gene>
<dbReference type="PANTHER" id="PTHR34391">
    <property type="entry name" value="UPF0658 GOLGI APPARATUS MEMBRANE PROTEIN C1952.10C-RELATED"/>
    <property type="match status" value="1"/>
</dbReference>
<dbReference type="Proteomes" id="UP001163846">
    <property type="component" value="Unassembled WGS sequence"/>
</dbReference>
<dbReference type="GO" id="GO:0005794">
    <property type="term" value="C:Golgi apparatus"/>
    <property type="evidence" value="ECO:0007669"/>
    <property type="project" value="TreeGrafter"/>
</dbReference>
<keyword evidence="1" id="KW-0472">Membrane</keyword>
<sequence>MARGNVAQFKLKLKKIYTRITRNRLTAVFFLFGFFHCFAQGIIQSLLFVLDSQYYTLLFDITQAAQIPPSNHTNLLHVSGGGYTLELCDYIPHNATNCETIFDSRNTSNVVADDPDNDAQLKGEIILSQLKSQSFSIAAEGTSPSLPVTQITFEAAEDAGTVNMSALCTETLLYPTQHFQNNKREEIAFMFLQFWLFVLSVIAMIHDSVPHVLTVFTTRILLTAWSIYSLWRTEWQQSVFQTMIETPGSPCSIALFEGSGGYFAVRVLYEIPDLILNCTALGISAFLSWTLLRTYNTETFTYVGAPKAITDLYKYFLALQVCLQLEAFVIITAAGLWIDQLFNTYIHTISQHTLVYEVIVILYAVLLGPWLVMAWYGIRHEHRSVTLAFIAGGGLFLLGSLLMFTSDIYRWMFYAWPCLGCFITASIVLLVSTVVLGVVCLRNFDKGLAHYLHAQATLSSSDFAPEVFTRDVESTYSKDDDDLEKLKVSLKSRVQSQNGDFTTYYLPNLGRESYLSR</sequence>